<feature type="compositionally biased region" description="Basic and acidic residues" evidence="4">
    <location>
        <begin position="771"/>
        <end position="780"/>
    </location>
</feature>
<feature type="compositionally biased region" description="Basic and acidic residues" evidence="4">
    <location>
        <begin position="33"/>
        <end position="56"/>
    </location>
</feature>
<feature type="domain" description="EF-hand" evidence="5">
    <location>
        <begin position="1489"/>
        <end position="1524"/>
    </location>
</feature>
<feature type="compositionally biased region" description="Basic and acidic residues" evidence="4">
    <location>
        <begin position="1719"/>
        <end position="1728"/>
    </location>
</feature>
<keyword evidence="7" id="KW-1185">Reference proteome</keyword>
<evidence type="ECO:0000256" key="2">
    <source>
        <dbReference type="ARBA" id="ARBA00022737"/>
    </source>
</evidence>
<reference evidence="6" key="1">
    <citation type="submission" date="2021-11" db="EMBL/GenBank/DDBJ databases">
        <authorList>
            <consortium name="Genoscope - CEA"/>
            <person name="William W."/>
        </authorList>
    </citation>
    <scope>NUCLEOTIDE SEQUENCE</scope>
</reference>
<dbReference type="EMBL" id="CAKKNE010000006">
    <property type="protein sequence ID" value="CAH0379027.1"/>
    <property type="molecule type" value="Genomic_DNA"/>
</dbReference>
<dbReference type="InterPro" id="IPR002048">
    <property type="entry name" value="EF_hand_dom"/>
</dbReference>
<feature type="compositionally biased region" description="Basic and acidic residues" evidence="4">
    <location>
        <begin position="735"/>
        <end position="744"/>
    </location>
</feature>
<feature type="compositionally biased region" description="Basic and acidic residues" evidence="4">
    <location>
        <begin position="687"/>
        <end position="726"/>
    </location>
</feature>
<name>A0A8J2X3H8_9STRA</name>
<dbReference type="PANTHER" id="PTHR34524:SF6">
    <property type="entry name" value="CALCYPHOSINE LIKE"/>
    <property type="match status" value="1"/>
</dbReference>
<feature type="domain" description="EF-hand" evidence="5">
    <location>
        <begin position="1584"/>
        <end position="1619"/>
    </location>
</feature>
<feature type="compositionally biased region" description="Basic and acidic residues" evidence="4">
    <location>
        <begin position="169"/>
        <end position="181"/>
    </location>
</feature>
<feature type="compositionally biased region" description="Basic and acidic residues" evidence="4">
    <location>
        <begin position="1240"/>
        <end position="1253"/>
    </location>
</feature>
<evidence type="ECO:0000313" key="7">
    <source>
        <dbReference type="Proteomes" id="UP000789595"/>
    </source>
</evidence>
<feature type="compositionally biased region" description="Basic and acidic residues" evidence="4">
    <location>
        <begin position="897"/>
        <end position="906"/>
    </location>
</feature>
<feature type="compositionally biased region" description="Basic residues" evidence="4">
    <location>
        <begin position="57"/>
        <end position="72"/>
    </location>
</feature>
<dbReference type="PANTHER" id="PTHR34524">
    <property type="entry name" value="CALCYPHOSIN"/>
    <property type="match status" value="1"/>
</dbReference>
<feature type="compositionally biased region" description="Basic and acidic residues" evidence="4">
    <location>
        <begin position="1625"/>
        <end position="1642"/>
    </location>
</feature>
<evidence type="ECO:0000256" key="1">
    <source>
        <dbReference type="ARBA" id="ARBA00022723"/>
    </source>
</evidence>
<feature type="non-terminal residue" evidence="6">
    <location>
        <position position="1746"/>
    </location>
</feature>
<feature type="compositionally biased region" description="Basic and acidic residues" evidence="4">
    <location>
        <begin position="646"/>
        <end position="659"/>
    </location>
</feature>
<feature type="domain" description="EF-hand" evidence="5">
    <location>
        <begin position="1399"/>
        <end position="1434"/>
    </location>
</feature>
<dbReference type="SMART" id="SM00054">
    <property type="entry name" value="EFh"/>
    <property type="match status" value="16"/>
</dbReference>
<feature type="region of interest" description="Disordered" evidence="4">
    <location>
        <begin position="1"/>
        <end position="197"/>
    </location>
</feature>
<feature type="compositionally biased region" description="Basic and acidic residues" evidence="4">
    <location>
        <begin position="81"/>
        <end position="97"/>
    </location>
</feature>
<dbReference type="Pfam" id="PF13499">
    <property type="entry name" value="EF-hand_7"/>
    <property type="match status" value="8"/>
</dbReference>
<dbReference type="Gene3D" id="1.10.238.10">
    <property type="entry name" value="EF-hand"/>
    <property type="match status" value="8"/>
</dbReference>
<dbReference type="Proteomes" id="UP000789595">
    <property type="component" value="Unassembled WGS sequence"/>
</dbReference>
<keyword evidence="2" id="KW-0677">Repeat</keyword>
<feature type="domain" description="EF-hand" evidence="5">
    <location>
        <begin position="1163"/>
        <end position="1198"/>
    </location>
</feature>
<feature type="domain" description="EF-hand" evidence="5">
    <location>
        <begin position="1111"/>
        <end position="1146"/>
    </location>
</feature>
<feature type="compositionally biased region" description="Basic and acidic residues" evidence="4">
    <location>
        <begin position="13"/>
        <end position="22"/>
    </location>
</feature>
<dbReference type="CDD" id="cd00051">
    <property type="entry name" value="EFh"/>
    <property type="match status" value="1"/>
</dbReference>
<feature type="compositionally biased region" description="Basic and acidic residues" evidence="4">
    <location>
        <begin position="843"/>
        <end position="852"/>
    </location>
</feature>
<feature type="region of interest" description="Disordered" evidence="4">
    <location>
        <begin position="209"/>
        <end position="345"/>
    </location>
</feature>
<dbReference type="InterPro" id="IPR051581">
    <property type="entry name" value="Ca-bind"/>
</dbReference>
<evidence type="ECO:0000256" key="4">
    <source>
        <dbReference type="SAM" id="MobiDB-lite"/>
    </source>
</evidence>
<feature type="domain" description="EF-hand" evidence="5">
    <location>
        <begin position="1008"/>
        <end position="1043"/>
    </location>
</feature>
<feature type="region of interest" description="Disordered" evidence="4">
    <location>
        <begin position="1240"/>
        <end position="1270"/>
    </location>
</feature>
<dbReference type="SUPFAM" id="SSF47473">
    <property type="entry name" value="EF-hand"/>
    <property type="match status" value="4"/>
</dbReference>
<feature type="domain" description="EF-hand" evidence="5">
    <location>
        <begin position="1644"/>
        <end position="1679"/>
    </location>
</feature>
<feature type="domain" description="EF-hand" evidence="5">
    <location>
        <begin position="1272"/>
        <end position="1307"/>
    </location>
</feature>
<feature type="compositionally biased region" description="Basic and acidic residues" evidence="4">
    <location>
        <begin position="950"/>
        <end position="962"/>
    </location>
</feature>
<feature type="region of interest" description="Disordered" evidence="4">
    <location>
        <begin position="1619"/>
        <end position="1642"/>
    </location>
</feature>
<feature type="domain" description="EF-hand" evidence="5">
    <location>
        <begin position="1686"/>
        <end position="1721"/>
    </location>
</feature>
<dbReference type="GO" id="GO:0005509">
    <property type="term" value="F:calcium ion binding"/>
    <property type="evidence" value="ECO:0007669"/>
    <property type="project" value="InterPro"/>
</dbReference>
<organism evidence="6 7">
    <name type="scientific">Pelagomonas calceolata</name>
    <dbReference type="NCBI Taxonomy" id="35677"/>
    <lineage>
        <taxon>Eukaryota</taxon>
        <taxon>Sar</taxon>
        <taxon>Stramenopiles</taxon>
        <taxon>Ochrophyta</taxon>
        <taxon>Pelagophyceae</taxon>
        <taxon>Pelagomonadales</taxon>
        <taxon>Pelagomonadaceae</taxon>
        <taxon>Pelagomonas</taxon>
    </lineage>
</organism>
<feature type="compositionally biased region" description="Acidic residues" evidence="4">
    <location>
        <begin position="1729"/>
        <end position="1738"/>
    </location>
</feature>
<dbReference type="PROSITE" id="PS00018">
    <property type="entry name" value="EF_HAND_1"/>
    <property type="match status" value="16"/>
</dbReference>
<evidence type="ECO:0000313" key="6">
    <source>
        <dbReference type="EMBL" id="CAH0379027.1"/>
    </source>
</evidence>
<feature type="compositionally biased region" description="Low complexity" evidence="4">
    <location>
        <begin position="110"/>
        <end position="120"/>
    </location>
</feature>
<feature type="domain" description="EF-hand" evidence="5">
    <location>
        <begin position="1314"/>
        <end position="1349"/>
    </location>
</feature>
<evidence type="ECO:0000259" key="5">
    <source>
        <dbReference type="PROSITE" id="PS50222"/>
    </source>
</evidence>
<feature type="compositionally biased region" description="Basic and acidic residues" evidence="4">
    <location>
        <begin position="753"/>
        <end position="762"/>
    </location>
</feature>
<feature type="compositionally biased region" description="Basic and acidic residues" evidence="4">
    <location>
        <begin position="789"/>
        <end position="798"/>
    </location>
</feature>
<feature type="compositionally biased region" description="Basic and acidic residues" evidence="4">
    <location>
        <begin position="879"/>
        <end position="888"/>
    </location>
</feature>
<feature type="region of interest" description="Disordered" evidence="4">
    <location>
        <begin position="613"/>
        <end position="964"/>
    </location>
</feature>
<gene>
    <name evidence="6" type="ORF">PECAL_6P06300</name>
</gene>
<dbReference type="PROSITE" id="PS50222">
    <property type="entry name" value="EF_HAND_2"/>
    <property type="match status" value="16"/>
</dbReference>
<dbReference type="InterPro" id="IPR018247">
    <property type="entry name" value="EF_Hand_1_Ca_BS"/>
</dbReference>
<feature type="compositionally biased region" description="Basic and acidic residues" evidence="4">
    <location>
        <begin position="915"/>
        <end position="942"/>
    </location>
</feature>
<protein>
    <recommendedName>
        <fullName evidence="5">EF-hand domain-containing protein</fullName>
    </recommendedName>
</protein>
<keyword evidence="3" id="KW-0106">Calcium</keyword>
<feature type="domain" description="EF-hand" evidence="5">
    <location>
        <begin position="1205"/>
        <end position="1240"/>
    </location>
</feature>
<feature type="domain" description="EF-hand" evidence="5">
    <location>
        <begin position="966"/>
        <end position="1001"/>
    </location>
</feature>
<keyword evidence="1" id="KW-0479">Metal-binding</keyword>
<dbReference type="InterPro" id="IPR011992">
    <property type="entry name" value="EF-hand-dom_pair"/>
</dbReference>
<proteinExistence type="predicted"/>
<comment type="caution">
    <text evidence="6">The sequence shown here is derived from an EMBL/GenBank/DDBJ whole genome shotgun (WGS) entry which is preliminary data.</text>
</comment>
<feature type="domain" description="EF-hand" evidence="5">
    <location>
        <begin position="1542"/>
        <end position="1577"/>
    </location>
</feature>
<feature type="compositionally biased region" description="Basic and acidic residues" evidence="4">
    <location>
        <begin position="222"/>
        <end position="299"/>
    </location>
</feature>
<feature type="domain" description="EF-hand" evidence="5">
    <location>
        <begin position="1069"/>
        <end position="1104"/>
    </location>
</feature>
<dbReference type="OrthoDB" id="26525at2759"/>
<feature type="domain" description="EF-hand" evidence="5">
    <location>
        <begin position="1357"/>
        <end position="1392"/>
    </location>
</feature>
<sequence>MPALAPKRASKSLKAERDRDRAPPAYMVRGRKTPRDRDDSYSDDSSRSRSPSDDSRSKKRGFAATKTKKRAPAKSAALGLVRKETDRVRADLDREASRALPAARKRDGGAAKSARAALAARKARSGDAGRLLLTDREKARKSTSRRGASDDSDDDDEEFRRHAEKSRRRKDDSDDEKPRSRDKPRRRVDDDADDDDVVLAGLRKAKDLDDEDVFGSRRRAKGRDEDSDVFKSRAKSRDDDSDVFKSRAKSRDDDSDVFKSRAKGRDEDSGVWGDKSRKSRADDSGVWGDKSRAKSRARDDDSDPWGGDKSRKSDRPRARSPADESDVWGDRKSRAQDDDDDAFKSRTKTTTWRVRDVDDDGNTTITSARSPRVIEEARDDAIVNTVRDGGASPVPFSTTRPPDDVAEAFDRLKTENAALRHELAQSLKAADVLAAGGVAAATMAQSLADGDAPGRALDVVSRLEDQGAGPATRTLAEVPMIGAAAPVCAVSAERTMVPKRGPRISVWGAHERAVSSAIEDRITRTQSLDCVSRLRAAVSRVNERDGYTTTSRIYGAFRDAGFLTLTPRDVEDDLCKGLSMDQRGRVDVGELLRLCADVADECAESILGAGDLISRFGPSATGGPPEGCRRDRDASDSPRSRRRGSSRRDRDRDRDDSPRSRRTASSRVLAKRDRAVTGRDGYPVGKGRRDTRDRDRSRRRKDDDSSTLESRDKSRRRRDDSEDEKSRRRASSRRRKDDSEDEKSRRRTSSRRRKDDSEDEKSRKRATSRRRKDDSEDEKSRKRATSRRRKDDSEDERSRKRATSRRRKDDSEDEKSRKRATSRRRKDDSEDERSRKRATSRRRKDDSEDERSRKRATSRRRKDDSEDEKSRKRATSRRRKDDSEDEKSRKRATSRRRKDDSEDERSRKRATSRRRKDDSEDEKSRRRRDDDSKTLKKRDTNRRVTGKVVDAVKRRSRHEAGSPRDAFARSLRRLFEDMDVNGDGVLSKREIRDALLDLGRRDKENAFLKPKELRDLFDDMDLNGDGKVSYDELVDFLVEHVAGDRTARKGDRRRKDDSPAKKASAKEATFVKALKKHFEDVDKDGSGDLSKKEVRDALVSFARKDRSGKFPKKDALRDLFDELDLNGDGYVSYDELCDFIDERVSSRKKSPERSRGDDKAEVTFAKALKKHFDDLDKSGDGDLSKREVKQALQTFARKDKSGKYPKLKEITSIFADMDLDGDGHVSYDEVCDYIDERVDGKRRRKDDADDEKPRRRKKDDASDDDETDPRKTFAKALKKHFDDLDKSGDDDLSKKEVKQALVAFTKKDKQGKFPKLKQLADLFRDMDLNGDGHVSYDELTEFIDGIGGGRDTKKDVTFAKALKKHFDDLDKSGEGDLSKREVKQALQSFAKKDRAGKYPKLGELRALFDAFDLDGDGYVTYEELCEYIDERVDGKGRGDDKADPRAAFAKALKKHFDDLDKSGDGDLSKREVKQALQSFSKKDKAGKYPKLKEIAAIFADMDLNGDGHVSYDEVCDYIDERVGGGGARRGRAEGKGDDTRTTFAKALKKHFDDLDKSGDGDLSKREVKQALQTFARKDKSGKYPKLKEIASIFADLDLDGDGHVSYEEICDYIDERRVDGKRRRRDDGSDDDRSPRGKADPRAAFAKELKKHFDDLDKSGDGDLSKREVKQALQTFAKKDRAGKFPKLKELNDIFRDLDLDGDGHVSYDEVCEYIDERVGDGRKASRSDDDDDDDDADDASRRSGA</sequence>
<feature type="compositionally biased region" description="Basic and acidic residues" evidence="4">
    <location>
        <begin position="861"/>
        <end position="870"/>
    </location>
</feature>
<feature type="domain" description="EF-hand" evidence="5">
    <location>
        <begin position="1447"/>
        <end position="1482"/>
    </location>
</feature>
<feature type="compositionally biased region" description="Basic and acidic residues" evidence="4">
    <location>
        <begin position="807"/>
        <end position="816"/>
    </location>
</feature>
<feature type="compositionally biased region" description="Basic and acidic residues" evidence="4">
    <location>
        <begin position="825"/>
        <end position="834"/>
    </location>
</feature>
<evidence type="ECO:0000256" key="3">
    <source>
        <dbReference type="ARBA" id="ARBA00022837"/>
    </source>
</evidence>
<feature type="region of interest" description="Disordered" evidence="4">
    <location>
        <begin position="1719"/>
        <end position="1746"/>
    </location>
</feature>
<feature type="compositionally biased region" description="Basic and acidic residues" evidence="4">
    <location>
        <begin position="627"/>
        <end position="639"/>
    </location>
</feature>
<accession>A0A8J2X3H8</accession>
<feature type="compositionally biased region" description="Basic and acidic residues" evidence="4">
    <location>
        <begin position="306"/>
        <end position="336"/>
    </location>
</feature>